<evidence type="ECO:0000256" key="2">
    <source>
        <dbReference type="SAM" id="MobiDB-lite"/>
    </source>
</evidence>
<feature type="compositionally biased region" description="Low complexity" evidence="2">
    <location>
        <begin position="401"/>
        <end position="417"/>
    </location>
</feature>
<proteinExistence type="predicted"/>
<evidence type="ECO:0000256" key="1">
    <source>
        <dbReference type="ARBA" id="ARBA00022801"/>
    </source>
</evidence>
<evidence type="ECO:0008006" key="5">
    <source>
        <dbReference type="Google" id="ProtNLM"/>
    </source>
</evidence>
<dbReference type="Gene3D" id="3.40.50.1000">
    <property type="entry name" value="HAD superfamily/HAD-like"/>
    <property type="match status" value="2"/>
</dbReference>
<dbReference type="InterPro" id="IPR023214">
    <property type="entry name" value="HAD_sf"/>
</dbReference>
<dbReference type="SUPFAM" id="SSF56784">
    <property type="entry name" value="HAD-like"/>
    <property type="match status" value="1"/>
</dbReference>
<dbReference type="PANTHER" id="PTHR19288">
    <property type="entry name" value="4-NITROPHENYLPHOSPHATASE-RELATED"/>
    <property type="match status" value="1"/>
</dbReference>
<dbReference type="Pfam" id="PF13242">
    <property type="entry name" value="Hydrolase_like"/>
    <property type="match status" value="1"/>
</dbReference>
<comment type="caution">
    <text evidence="3">The sequence shown here is derived from an EMBL/GenBank/DDBJ whole genome shotgun (WGS) entry which is preliminary data.</text>
</comment>
<feature type="region of interest" description="Disordered" evidence="2">
    <location>
        <begin position="326"/>
        <end position="351"/>
    </location>
</feature>
<evidence type="ECO:0000313" key="4">
    <source>
        <dbReference type="Proteomes" id="UP001189429"/>
    </source>
</evidence>
<dbReference type="PANTHER" id="PTHR19288:SF46">
    <property type="entry name" value="HALOACID DEHALOGENASE-LIKE HYDROLASE DOMAIN-CONTAINING PROTEIN 2"/>
    <property type="match status" value="1"/>
</dbReference>
<dbReference type="Pfam" id="PF13344">
    <property type="entry name" value="Hydrolase_6"/>
    <property type="match status" value="1"/>
</dbReference>
<dbReference type="SFLD" id="SFLDF00039">
    <property type="entry name" value="phosphoglycolate_phosphatase_2"/>
    <property type="match status" value="1"/>
</dbReference>
<keyword evidence="1" id="KW-0378">Hydrolase</keyword>
<dbReference type="NCBIfam" id="TIGR01460">
    <property type="entry name" value="HAD-SF-IIA"/>
    <property type="match status" value="1"/>
</dbReference>
<reference evidence="3" key="1">
    <citation type="submission" date="2023-10" db="EMBL/GenBank/DDBJ databases">
        <authorList>
            <person name="Chen Y."/>
            <person name="Shah S."/>
            <person name="Dougan E. K."/>
            <person name="Thang M."/>
            <person name="Chan C."/>
        </authorList>
    </citation>
    <scope>NUCLEOTIDE SEQUENCE [LARGE SCALE GENOMIC DNA]</scope>
</reference>
<dbReference type="SFLD" id="SFLDG01139">
    <property type="entry name" value="C2.A:_Pyridoxal_Phosphate_Phos"/>
    <property type="match status" value="1"/>
</dbReference>
<feature type="compositionally biased region" description="Low complexity" evidence="2">
    <location>
        <begin position="689"/>
        <end position="713"/>
    </location>
</feature>
<accession>A0ABN9QB49</accession>
<name>A0ABN9QB49_9DINO</name>
<dbReference type="InterPro" id="IPR006349">
    <property type="entry name" value="PGP_euk"/>
</dbReference>
<dbReference type="SFLD" id="SFLDS00003">
    <property type="entry name" value="Haloacid_Dehalogenase"/>
    <property type="match status" value="1"/>
</dbReference>
<organism evidence="3 4">
    <name type="scientific">Prorocentrum cordatum</name>
    <dbReference type="NCBI Taxonomy" id="2364126"/>
    <lineage>
        <taxon>Eukaryota</taxon>
        <taxon>Sar</taxon>
        <taxon>Alveolata</taxon>
        <taxon>Dinophyceae</taxon>
        <taxon>Prorocentrales</taxon>
        <taxon>Prorocentraceae</taxon>
        <taxon>Prorocentrum</taxon>
    </lineage>
</organism>
<feature type="region of interest" description="Disordered" evidence="2">
    <location>
        <begin position="648"/>
        <end position="728"/>
    </location>
</feature>
<dbReference type="InterPro" id="IPR006357">
    <property type="entry name" value="HAD-SF_hydro_IIA"/>
</dbReference>
<dbReference type="EMBL" id="CAUYUJ010002891">
    <property type="protein sequence ID" value="CAK0802835.1"/>
    <property type="molecule type" value="Genomic_DNA"/>
</dbReference>
<protein>
    <recommendedName>
        <fullName evidence="5">Phosphoglycolate phosphatase</fullName>
    </recommendedName>
</protein>
<feature type="compositionally biased region" description="Pro residues" evidence="2">
    <location>
        <begin position="336"/>
        <end position="346"/>
    </location>
</feature>
<dbReference type="Proteomes" id="UP001189429">
    <property type="component" value="Unassembled WGS sequence"/>
</dbReference>
<feature type="region of interest" description="Disordered" evidence="2">
    <location>
        <begin position="381"/>
        <end position="421"/>
    </location>
</feature>
<dbReference type="NCBIfam" id="TIGR01452">
    <property type="entry name" value="PGP_euk"/>
    <property type="match status" value="1"/>
</dbReference>
<feature type="compositionally biased region" description="Basic and acidic residues" evidence="2">
    <location>
        <begin position="648"/>
        <end position="657"/>
    </location>
</feature>
<feature type="region of interest" description="Disordered" evidence="2">
    <location>
        <begin position="248"/>
        <end position="267"/>
    </location>
</feature>
<dbReference type="InterPro" id="IPR036412">
    <property type="entry name" value="HAD-like_sf"/>
</dbReference>
<sequence length="1324" mass="138265">MRGELPTESGELHTDLTDGEHMEGYAEFSGGDCRMSGAGEQYFALLRGRHIRAGTLRMPGARARQRVQGWLAAAGTGGVTAGLVSKSRARTVPRTVVTTASFFKSGSGLPTAAVSTHPIVLRRVRDIEVALDVGTGYPRRKAAQFPVMVGIALKLAVVDTCYAAHKHAYAWAILVRIWVALRFADSAHVRPSEPTWPAQTGRSFCNDGPGQAHLGAGRTRGPRRPLRAPAVAGAAMLGELSCPLLGEGGARELGPPAPPSPELASLGSASSRRALAVGAQTRIAAAIRDASRAGVSDAVDDLLADIHTCRIEHTVGVERVGRAVKDPRYLGRSRTPEPPADAPTPRGPLFQRPAMSRFAQHEDHAGIVDPELSDSVWRSAHSWPHPARHGAALSRPGGAGRAAQAQAGGGADAPRAASQANRRALPAGLRAFAGCGRPAGHRPSRARRGAELCRIRFAEARATRAPLAESRVIRGTGFAVTRATRAPRLGSRPARGGAIWAQEPRFRILAVACIGRHCGCMGGPCPECLAARLARGRGPGLSSPAAREREAVARSLSDLRETQVEMLAERDPRERATLCHDTVCAQGWQSGTGHRVPEPGAARRAAGNGVAVVPLWGRGPSWKRPPLLSEPGARLRWHQDKLVSNELVARRDLRERAGPPASRRGADVPPSPAEPSAPPAGRRGADVQEPAAPLAGGASAPPSLAEGAQVAGVRPGGPGAGAPPAEAGAVGLQRRLQVTKWQPPLPLSLPEAVVYRASRYSGSELAKRIARRTGAAGAGPEAPGLDAAALELLIRPRMTPPAVKDRKIGRLNAGVGAGQAAGAAATAAGAGLALAPAAAVEAEAADAEMEDFDDAWADGLVRFPDGGAMVAAAVARPHPSGGAAAAAEAADPARGAGGAAGAAGCGLGGDGQADGAARRRRGPKRPRAKAAATLGVALAVASPAVDGAAASVVGLEEVFSVADGLLRQAAGYEPRLSVQLRQMLESVSGCPARAPLVTAHTLEPERSVLAASAAQEMFGARYANADLTATRLQQPDEWIGNIDIFIFDCDGVIWRGDSLIEGASATLDALRSRGKRLFFVTNNSTKSRRGYQSKFSSLGLHVEPEEIFSSSFAAAAYLDQTNFKDKGKKVYVIGERGICEELDLIGVPWMGGESDASKKPDMGKGGRVEHDHDVGAVIVGFDRHVNYFKIQYAQLCINENKGCEFIATNLDKVTHLTDAQEWAGNGSMVGAIRGCTGVEPTLVGKPSPLMIDYISLKYGITDRKRICMVGDRLDTDILFGTGNGLQTCLTLSGVTSEEQLLSPNNTISPDVYVDSIASFLSAAS</sequence>
<keyword evidence="4" id="KW-1185">Reference proteome</keyword>
<gene>
    <name evidence="3" type="ORF">PCOR1329_LOCUS10203</name>
</gene>
<evidence type="ECO:0000313" key="3">
    <source>
        <dbReference type="EMBL" id="CAK0802835.1"/>
    </source>
</evidence>
<feature type="compositionally biased region" description="Pro residues" evidence="2">
    <location>
        <begin position="669"/>
        <end position="678"/>
    </location>
</feature>